<dbReference type="EMBL" id="LXQA010088009">
    <property type="protein sequence ID" value="MCI13372.1"/>
    <property type="molecule type" value="Genomic_DNA"/>
</dbReference>
<reference evidence="1 2" key="1">
    <citation type="journal article" date="2018" name="Front. Plant Sci.">
        <title>Red Clover (Trifolium pratense) and Zigzag Clover (T. medium) - A Picture of Genomic Similarities and Differences.</title>
        <authorList>
            <person name="Dluhosova J."/>
            <person name="Istvanek J."/>
            <person name="Nedelnik J."/>
            <person name="Repkova J."/>
        </authorList>
    </citation>
    <scope>NUCLEOTIDE SEQUENCE [LARGE SCALE GENOMIC DNA]</scope>
    <source>
        <strain evidence="2">cv. 10/8</strain>
        <tissue evidence="1">Leaf</tissue>
    </source>
</reference>
<evidence type="ECO:0000313" key="1">
    <source>
        <dbReference type="EMBL" id="MCI13372.1"/>
    </source>
</evidence>
<proteinExistence type="predicted"/>
<name>A0A392PNN5_9FABA</name>
<organism evidence="1 2">
    <name type="scientific">Trifolium medium</name>
    <dbReference type="NCBI Taxonomy" id="97028"/>
    <lineage>
        <taxon>Eukaryota</taxon>
        <taxon>Viridiplantae</taxon>
        <taxon>Streptophyta</taxon>
        <taxon>Embryophyta</taxon>
        <taxon>Tracheophyta</taxon>
        <taxon>Spermatophyta</taxon>
        <taxon>Magnoliopsida</taxon>
        <taxon>eudicotyledons</taxon>
        <taxon>Gunneridae</taxon>
        <taxon>Pentapetalae</taxon>
        <taxon>rosids</taxon>
        <taxon>fabids</taxon>
        <taxon>Fabales</taxon>
        <taxon>Fabaceae</taxon>
        <taxon>Papilionoideae</taxon>
        <taxon>50 kb inversion clade</taxon>
        <taxon>NPAAA clade</taxon>
        <taxon>Hologalegina</taxon>
        <taxon>IRL clade</taxon>
        <taxon>Trifolieae</taxon>
        <taxon>Trifolium</taxon>
    </lineage>
</organism>
<comment type="caution">
    <text evidence="1">The sequence shown here is derived from an EMBL/GenBank/DDBJ whole genome shotgun (WGS) entry which is preliminary data.</text>
</comment>
<keyword evidence="2" id="KW-1185">Reference proteome</keyword>
<dbReference type="Proteomes" id="UP000265520">
    <property type="component" value="Unassembled WGS sequence"/>
</dbReference>
<protein>
    <submittedName>
        <fullName evidence="1">Uncharacterized protein</fullName>
    </submittedName>
</protein>
<evidence type="ECO:0000313" key="2">
    <source>
        <dbReference type="Proteomes" id="UP000265520"/>
    </source>
</evidence>
<feature type="non-terminal residue" evidence="1">
    <location>
        <position position="1"/>
    </location>
</feature>
<dbReference type="AlphaFoldDB" id="A0A392PNN5"/>
<accession>A0A392PNN5</accession>
<sequence>KQVWDCHGAGRGLAARGAMFSQTGAAASGFCAGHNLAAI</sequence>